<evidence type="ECO:0000313" key="3">
    <source>
        <dbReference type="EMBL" id="KHJ65127.1"/>
    </source>
</evidence>
<dbReference type="Pfam" id="PF01380">
    <property type="entry name" value="SIS"/>
    <property type="match status" value="1"/>
</dbReference>
<evidence type="ECO:0000259" key="1">
    <source>
        <dbReference type="PROSITE" id="PS51071"/>
    </source>
</evidence>
<dbReference type="PROSITE" id="PS51071">
    <property type="entry name" value="HTH_RPIR"/>
    <property type="match status" value="1"/>
</dbReference>
<evidence type="ECO:0000259" key="2">
    <source>
        <dbReference type="PROSITE" id="PS51464"/>
    </source>
</evidence>
<dbReference type="InterPro" id="IPR046348">
    <property type="entry name" value="SIS_dom_sf"/>
</dbReference>
<reference evidence="3 4" key="1">
    <citation type="submission" date="2014-11" db="EMBL/GenBank/DDBJ databases">
        <title>Genome sequencing of Pantoea rodasii ND03.</title>
        <authorList>
            <person name="Muhamad Yunos N.Y."/>
            <person name="Chan K.-G."/>
        </authorList>
    </citation>
    <scope>NUCLEOTIDE SEQUENCE [LARGE SCALE GENOMIC DNA]</scope>
    <source>
        <strain evidence="3 4">ND03</strain>
    </source>
</reference>
<gene>
    <name evidence="3" type="ORF">QU24_26245</name>
</gene>
<dbReference type="InterPro" id="IPR001347">
    <property type="entry name" value="SIS_dom"/>
</dbReference>
<dbReference type="Proteomes" id="UP000030853">
    <property type="component" value="Unassembled WGS sequence"/>
</dbReference>
<dbReference type="InterPro" id="IPR036388">
    <property type="entry name" value="WH-like_DNA-bd_sf"/>
</dbReference>
<dbReference type="InterPro" id="IPR009057">
    <property type="entry name" value="Homeodomain-like_sf"/>
</dbReference>
<dbReference type="AlphaFoldDB" id="A0A0B1R1V1"/>
<dbReference type="SUPFAM" id="SSF53697">
    <property type="entry name" value="SIS domain"/>
    <property type="match status" value="1"/>
</dbReference>
<dbReference type="InterPro" id="IPR047640">
    <property type="entry name" value="RpiR-like"/>
</dbReference>
<proteinExistence type="predicted"/>
<dbReference type="GO" id="GO:0003700">
    <property type="term" value="F:DNA-binding transcription factor activity"/>
    <property type="evidence" value="ECO:0007669"/>
    <property type="project" value="InterPro"/>
</dbReference>
<dbReference type="Gene3D" id="1.10.10.10">
    <property type="entry name" value="Winged helix-like DNA-binding domain superfamily/Winged helix DNA-binding domain"/>
    <property type="match status" value="1"/>
</dbReference>
<accession>A0A0B1R1V1</accession>
<organism evidence="3 4">
    <name type="scientific">Pantoea rodasii</name>
    <dbReference type="NCBI Taxonomy" id="1076549"/>
    <lineage>
        <taxon>Bacteria</taxon>
        <taxon>Pseudomonadati</taxon>
        <taxon>Pseudomonadota</taxon>
        <taxon>Gammaproteobacteria</taxon>
        <taxon>Enterobacterales</taxon>
        <taxon>Erwiniaceae</taxon>
        <taxon>Pantoea</taxon>
    </lineage>
</organism>
<dbReference type="GO" id="GO:0097367">
    <property type="term" value="F:carbohydrate derivative binding"/>
    <property type="evidence" value="ECO:0007669"/>
    <property type="project" value="InterPro"/>
</dbReference>
<feature type="domain" description="HTH rpiR-type" evidence="1">
    <location>
        <begin position="6"/>
        <end position="82"/>
    </location>
</feature>
<dbReference type="RefSeq" id="WP_039337245.1">
    <property type="nucleotide sequence ID" value="NZ_JTJJ01000160.1"/>
</dbReference>
<dbReference type="PROSITE" id="PS51464">
    <property type="entry name" value="SIS"/>
    <property type="match status" value="1"/>
</dbReference>
<comment type="caution">
    <text evidence="3">The sequence shown here is derived from an EMBL/GenBank/DDBJ whole genome shotgun (WGS) entry which is preliminary data.</text>
</comment>
<dbReference type="PANTHER" id="PTHR30514:SF18">
    <property type="entry name" value="RPIR-FAMILY TRANSCRIPTIONAL REGULATOR"/>
    <property type="match status" value="1"/>
</dbReference>
<dbReference type="SUPFAM" id="SSF46689">
    <property type="entry name" value="Homeodomain-like"/>
    <property type="match status" value="1"/>
</dbReference>
<dbReference type="GO" id="GO:0003677">
    <property type="term" value="F:DNA binding"/>
    <property type="evidence" value="ECO:0007669"/>
    <property type="project" value="InterPro"/>
</dbReference>
<dbReference type="GO" id="GO:1901135">
    <property type="term" value="P:carbohydrate derivative metabolic process"/>
    <property type="evidence" value="ECO:0007669"/>
    <property type="project" value="InterPro"/>
</dbReference>
<name>A0A0B1R1V1_9GAMM</name>
<dbReference type="Pfam" id="PF01418">
    <property type="entry name" value="HTH_6"/>
    <property type="match status" value="1"/>
</dbReference>
<evidence type="ECO:0000313" key="4">
    <source>
        <dbReference type="Proteomes" id="UP000030853"/>
    </source>
</evidence>
<dbReference type="EMBL" id="JTJJ01000160">
    <property type="protein sequence ID" value="KHJ65127.1"/>
    <property type="molecule type" value="Genomic_DNA"/>
</dbReference>
<dbReference type="Gene3D" id="3.40.50.10490">
    <property type="entry name" value="Glucose-6-phosphate isomerase like protein, domain 1"/>
    <property type="match status" value="1"/>
</dbReference>
<dbReference type="InterPro" id="IPR000281">
    <property type="entry name" value="HTH_RpiR"/>
</dbReference>
<dbReference type="PANTHER" id="PTHR30514">
    <property type="entry name" value="GLUCOKINASE"/>
    <property type="match status" value="1"/>
</dbReference>
<feature type="domain" description="SIS" evidence="2">
    <location>
        <begin position="126"/>
        <end position="263"/>
    </location>
</feature>
<sequence>MSAKAATLEGRIQQHWDQLSSHEQRLADVLLAAPGQLAMNTATELAQSAGVSKATTTRFFRHLGYESYEAARRQAREMQSSGSPLYLQAVPTASPLASIMQQHLEREIANLVNSYRTLDSEQLQQAVSAIAQARRVVVMGWRHSQTIAQLIYRDLVHIHADVRLLPRPGDSLAEHLAALNKQDVVICVGLRRRMPALEAAMNALAERDVPMLYIADVLSGKPARHAQWVVRCHTDSSLIFDSTAALSGVCNLLCSLVARQMGKTSNDHLAQIEALHQSLDELE</sequence>
<protein>
    <submittedName>
        <fullName evidence="3">RpiR family transcriptional regulator</fullName>
    </submittedName>
</protein>